<protein>
    <submittedName>
        <fullName evidence="2">Uncharacterized protein</fullName>
    </submittedName>
</protein>
<dbReference type="AlphaFoldDB" id="A0A815S764"/>
<dbReference type="Proteomes" id="UP000681967">
    <property type="component" value="Unassembled WGS sequence"/>
</dbReference>
<evidence type="ECO:0000256" key="1">
    <source>
        <dbReference type="SAM" id="Phobius"/>
    </source>
</evidence>
<comment type="caution">
    <text evidence="2">The sequence shown here is derived from an EMBL/GenBank/DDBJ whole genome shotgun (WGS) entry which is preliminary data.</text>
</comment>
<dbReference type="EMBL" id="CAJOBI010002457">
    <property type="protein sequence ID" value="CAF3929704.1"/>
    <property type="molecule type" value="Genomic_DNA"/>
</dbReference>
<dbReference type="Proteomes" id="UP000676336">
    <property type="component" value="Unassembled WGS sequence"/>
</dbReference>
<feature type="transmembrane region" description="Helical" evidence="1">
    <location>
        <begin position="6"/>
        <end position="30"/>
    </location>
</feature>
<dbReference type="EMBL" id="CAJNOW010006531">
    <property type="protein sequence ID" value="CAF1488541.1"/>
    <property type="molecule type" value="Genomic_DNA"/>
</dbReference>
<evidence type="ECO:0000313" key="4">
    <source>
        <dbReference type="EMBL" id="CAF2265770.1"/>
    </source>
</evidence>
<sequence length="310" mass="36181">MKQSLARNLIILSLILSLISFILSLIAYYLPNWKSVQLRSTSVPISISEDNPIDPLIRSEVDKYYDILYRRGEIHSYGLLTRCIAGGECGRNLLPSFHEINYGLCHNVKFHHQCIFSKSLFSLKKCTCQRPSYINITRILLNIILTIQILFIFVNLLRLYCHHCQTSSLSDIRFRIIAIVSTLFSTVFLILIIIQQNNNRRTEPLEFFHAMHHYYSRTQIYKFSNDLELIIKQIKQDLDINLGVSYICIMFTLVLTFICFLISSTVEINPRSKVDDDEKINEHNAVLMQAPAVERFIPFEHIQFTRQTRV</sequence>
<evidence type="ECO:0000313" key="8">
    <source>
        <dbReference type="Proteomes" id="UP000663834"/>
    </source>
</evidence>
<evidence type="ECO:0000313" key="3">
    <source>
        <dbReference type="EMBL" id="CAF1573004.1"/>
    </source>
</evidence>
<dbReference type="Proteomes" id="UP000663855">
    <property type="component" value="Unassembled WGS sequence"/>
</dbReference>
<keyword evidence="1" id="KW-0472">Membrane</keyword>
<evidence type="ECO:0000313" key="6">
    <source>
        <dbReference type="EMBL" id="CAF3987710.1"/>
    </source>
</evidence>
<feature type="transmembrane region" description="Helical" evidence="1">
    <location>
        <begin position="240"/>
        <end position="263"/>
    </location>
</feature>
<evidence type="ECO:0000313" key="7">
    <source>
        <dbReference type="EMBL" id="CAF4141752.1"/>
    </source>
</evidence>
<name>A0A815S764_9BILA</name>
<organism evidence="2 8">
    <name type="scientific">Rotaria magnacalcarata</name>
    <dbReference type="NCBI Taxonomy" id="392030"/>
    <lineage>
        <taxon>Eukaryota</taxon>
        <taxon>Metazoa</taxon>
        <taxon>Spiralia</taxon>
        <taxon>Gnathifera</taxon>
        <taxon>Rotifera</taxon>
        <taxon>Eurotatoria</taxon>
        <taxon>Bdelloidea</taxon>
        <taxon>Philodinida</taxon>
        <taxon>Philodinidae</taxon>
        <taxon>Rotaria</taxon>
    </lineage>
</organism>
<accession>A0A815S764</accession>
<feature type="transmembrane region" description="Helical" evidence="1">
    <location>
        <begin position="172"/>
        <end position="194"/>
    </location>
</feature>
<feature type="transmembrane region" description="Helical" evidence="1">
    <location>
        <begin position="139"/>
        <end position="160"/>
    </location>
</feature>
<dbReference type="Proteomes" id="UP000681720">
    <property type="component" value="Unassembled WGS sequence"/>
</dbReference>
<keyword evidence="1" id="KW-0812">Transmembrane</keyword>
<evidence type="ECO:0000313" key="2">
    <source>
        <dbReference type="EMBL" id="CAF1488541.1"/>
    </source>
</evidence>
<dbReference type="EMBL" id="CAJOBH010009473">
    <property type="protein sequence ID" value="CAF4141752.1"/>
    <property type="molecule type" value="Genomic_DNA"/>
</dbReference>
<dbReference type="Proteomes" id="UP000663824">
    <property type="component" value="Unassembled WGS sequence"/>
</dbReference>
<dbReference type="EMBL" id="CAJOBJ010004064">
    <property type="protein sequence ID" value="CAF3987710.1"/>
    <property type="molecule type" value="Genomic_DNA"/>
</dbReference>
<gene>
    <name evidence="7" type="ORF">BYL167_LOCUS21062</name>
    <name evidence="3" type="ORF">CJN711_LOCUS32121</name>
    <name evidence="6" type="ORF">GIL414_LOCUS11032</name>
    <name evidence="2" type="ORF">KQP761_LOCUS13971</name>
    <name evidence="4" type="ORF">MBJ925_LOCUS39051</name>
    <name evidence="5" type="ORF">SMN809_LOCUS8124</name>
</gene>
<dbReference type="Gene3D" id="1.20.140.150">
    <property type="match status" value="1"/>
</dbReference>
<keyword evidence="1" id="KW-1133">Transmembrane helix</keyword>
<reference evidence="2" key="1">
    <citation type="submission" date="2021-02" db="EMBL/GenBank/DDBJ databases">
        <authorList>
            <person name="Nowell W R."/>
        </authorList>
    </citation>
    <scope>NUCLEOTIDE SEQUENCE</scope>
</reference>
<dbReference type="EMBL" id="CAJNOV010015462">
    <property type="protein sequence ID" value="CAF1573004.1"/>
    <property type="molecule type" value="Genomic_DNA"/>
</dbReference>
<dbReference type="EMBL" id="CAJNRE010021964">
    <property type="protein sequence ID" value="CAF2265770.1"/>
    <property type="molecule type" value="Genomic_DNA"/>
</dbReference>
<proteinExistence type="predicted"/>
<dbReference type="Proteomes" id="UP000663834">
    <property type="component" value="Unassembled WGS sequence"/>
</dbReference>
<evidence type="ECO:0000313" key="5">
    <source>
        <dbReference type="EMBL" id="CAF3929704.1"/>
    </source>
</evidence>
<dbReference type="OrthoDB" id="10026177at2759"/>